<evidence type="ECO:0000313" key="3">
    <source>
        <dbReference type="Proteomes" id="UP000652761"/>
    </source>
</evidence>
<name>A0A843UF30_COLES</name>
<feature type="chain" id="PRO_5032999221" evidence="1">
    <location>
        <begin position="21"/>
        <end position="244"/>
    </location>
</feature>
<reference evidence="2" key="1">
    <citation type="submission" date="2017-07" db="EMBL/GenBank/DDBJ databases">
        <title>Taro Niue Genome Assembly and Annotation.</title>
        <authorList>
            <person name="Atibalentja N."/>
            <person name="Keating K."/>
            <person name="Fields C.J."/>
        </authorList>
    </citation>
    <scope>NUCLEOTIDE SEQUENCE</scope>
    <source>
        <strain evidence="2">Niue_2</strain>
        <tissue evidence="2">Leaf</tissue>
    </source>
</reference>
<dbReference type="EMBL" id="NMUH01000763">
    <property type="protein sequence ID" value="MQL84452.1"/>
    <property type="molecule type" value="Genomic_DNA"/>
</dbReference>
<comment type="caution">
    <text evidence="2">The sequence shown here is derived from an EMBL/GenBank/DDBJ whole genome shotgun (WGS) entry which is preliminary data.</text>
</comment>
<proteinExistence type="predicted"/>
<sequence length="244" mass="26886">MRIMCVVVVAAVDLLQLSWSWRPGVVVDLLASRRVDANLRILHVTGLPEGRFLTSPSLSLAPASCPRVPKASNRIGLGFLQGQRLKILASRSIDASFISQDIDGHIPSRLLPDLLQLSWSWRPGVVVDLLASRRVDANLRILHVIGLPEGRFLTSPSLSLAPASCPRVPKASNRIGLGFLQGQRLKILASRSIDASFISQDISQDIDGHIPSRLLPVVVFGWSPQLLDPFTWSGSWTFRPWLRD</sequence>
<keyword evidence="3" id="KW-1185">Reference proteome</keyword>
<feature type="signal peptide" evidence="1">
    <location>
        <begin position="1"/>
        <end position="20"/>
    </location>
</feature>
<accession>A0A843UF30</accession>
<keyword evidence="1" id="KW-0732">Signal</keyword>
<dbReference type="AlphaFoldDB" id="A0A843UF30"/>
<dbReference type="Proteomes" id="UP000652761">
    <property type="component" value="Unassembled WGS sequence"/>
</dbReference>
<protein>
    <submittedName>
        <fullName evidence="2">Uncharacterized protein</fullName>
    </submittedName>
</protein>
<gene>
    <name evidence="2" type="ORF">Taro_016964</name>
</gene>
<evidence type="ECO:0000256" key="1">
    <source>
        <dbReference type="SAM" id="SignalP"/>
    </source>
</evidence>
<evidence type="ECO:0000313" key="2">
    <source>
        <dbReference type="EMBL" id="MQL84452.1"/>
    </source>
</evidence>
<organism evidence="2 3">
    <name type="scientific">Colocasia esculenta</name>
    <name type="common">Wild taro</name>
    <name type="synonym">Arum esculentum</name>
    <dbReference type="NCBI Taxonomy" id="4460"/>
    <lineage>
        <taxon>Eukaryota</taxon>
        <taxon>Viridiplantae</taxon>
        <taxon>Streptophyta</taxon>
        <taxon>Embryophyta</taxon>
        <taxon>Tracheophyta</taxon>
        <taxon>Spermatophyta</taxon>
        <taxon>Magnoliopsida</taxon>
        <taxon>Liliopsida</taxon>
        <taxon>Araceae</taxon>
        <taxon>Aroideae</taxon>
        <taxon>Colocasieae</taxon>
        <taxon>Colocasia</taxon>
    </lineage>
</organism>